<accession>A0A5P1F4M0</accession>
<feature type="domain" description="LysM" evidence="2">
    <location>
        <begin position="55"/>
        <end position="97"/>
    </location>
</feature>
<dbReference type="AlphaFoldDB" id="A0A5P1F4M0"/>
<feature type="transmembrane region" description="Helical" evidence="1">
    <location>
        <begin position="15"/>
        <end position="32"/>
    </location>
</feature>
<keyword evidence="1" id="KW-0472">Membrane</keyword>
<dbReference type="Gramene" id="ONK73315">
    <property type="protein sequence ID" value="ONK73315"/>
    <property type="gene ID" value="A4U43_C04F29640"/>
</dbReference>
<gene>
    <name evidence="3" type="ORF">A4U43_C04F29640</name>
</gene>
<evidence type="ECO:0000256" key="1">
    <source>
        <dbReference type="SAM" id="Phobius"/>
    </source>
</evidence>
<evidence type="ECO:0000259" key="2">
    <source>
        <dbReference type="Pfam" id="PF01476"/>
    </source>
</evidence>
<proteinExistence type="predicted"/>
<organism evidence="3 4">
    <name type="scientific">Asparagus officinalis</name>
    <name type="common">Garden asparagus</name>
    <dbReference type="NCBI Taxonomy" id="4686"/>
    <lineage>
        <taxon>Eukaryota</taxon>
        <taxon>Viridiplantae</taxon>
        <taxon>Streptophyta</taxon>
        <taxon>Embryophyta</taxon>
        <taxon>Tracheophyta</taxon>
        <taxon>Spermatophyta</taxon>
        <taxon>Magnoliopsida</taxon>
        <taxon>Liliopsida</taxon>
        <taxon>Asparagales</taxon>
        <taxon>Asparagaceae</taxon>
        <taxon>Asparagoideae</taxon>
        <taxon>Asparagus</taxon>
    </lineage>
</organism>
<sequence>MPSKTSTLISIADTLSWYLALTLVAVILLSSLRSNSTTSFNSAHKFIERPCDEIYVVGEGETLHTISDKCGDPFIVEQNPHIHDPDDVFPGLVIKITPSVARKKYFSNTPIPRNFKFISLEVAGSGSKSNEEDEEEVKKAMGQMCGLGDGEDDADSLEPVRSKSAQFLGFCCLMMMMRRTKDDFLGRGQRICT</sequence>
<dbReference type="Pfam" id="PF01476">
    <property type="entry name" value="LysM"/>
    <property type="match status" value="1"/>
</dbReference>
<dbReference type="InterPro" id="IPR018392">
    <property type="entry name" value="LysM"/>
</dbReference>
<dbReference type="EMBL" id="CM007384">
    <property type="protein sequence ID" value="ONK73315.1"/>
    <property type="molecule type" value="Genomic_DNA"/>
</dbReference>
<evidence type="ECO:0000313" key="4">
    <source>
        <dbReference type="Proteomes" id="UP000243459"/>
    </source>
</evidence>
<dbReference type="Proteomes" id="UP000243459">
    <property type="component" value="Chromosome 4"/>
</dbReference>
<dbReference type="PANTHER" id="PTHR33648">
    <property type="entry name" value="EMBRYO SAC 1"/>
    <property type="match status" value="1"/>
</dbReference>
<protein>
    <recommendedName>
        <fullName evidence="2">LysM domain-containing protein</fullName>
    </recommendedName>
</protein>
<keyword evidence="1" id="KW-0812">Transmembrane</keyword>
<dbReference type="CDD" id="cd00118">
    <property type="entry name" value="LysM"/>
    <property type="match status" value="1"/>
</dbReference>
<name>A0A5P1F4M0_ASPOF</name>
<reference evidence="4" key="1">
    <citation type="journal article" date="2017" name="Nat. Commun.">
        <title>The asparagus genome sheds light on the origin and evolution of a young Y chromosome.</title>
        <authorList>
            <person name="Harkess A."/>
            <person name="Zhou J."/>
            <person name="Xu C."/>
            <person name="Bowers J.E."/>
            <person name="Van der Hulst R."/>
            <person name="Ayyampalayam S."/>
            <person name="Mercati F."/>
            <person name="Riccardi P."/>
            <person name="McKain M.R."/>
            <person name="Kakrana A."/>
            <person name="Tang H."/>
            <person name="Ray J."/>
            <person name="Groenendijk J."/>
            <person name="Arikit S."/>
            <person name="Mathioni S.M."/>
            <person name="Nakano M."/>
            <person name="Shan H."/>
            <person name="Telgmann-Rauber A."/>
            <person name="Kanno A."/>
            <person name="Yue Z."/>
            <person name="Chen H."/>
            <person name="Li W."/>
            <person name="Chen Y."/>
            <person name="Xu X."/>
            <person name="Zhang Y."/>
            <person name="Luo S."/>
            <person name="Chen H."/>
            <person name="Gao J."/>
            <person name="Mao Z."/>
            <person name="Pires J.C."/>
            <person name="Luo M."/>
            <person name="Kudrna D."/>
            <person name="Wing R.A."/>
            <person name="Meyers B.C."/>
            <person name="Yi K."/>
            <person name="Kong H."/>
            <person name="Lavrijsen P."/>
            <person name="Sunseri F."/>
            <person name="Falavigna A."/>
            <person name="Ye Y."/>
            <person name="Leebens-Mack J.H."/>
            <person name="Chen G."/>
        </authorList>
    </citation>
    <scope>NUCLEOTIDE SEQUENCE [LARGE SCALE GENOMIC DNA]</scope>
    <source>
        <strain evidence="4">cv. DH0086</strain>
    </source>
</reference>
<keyword evidence="1" id="KW-1133">Transmembrane helix</keyword>
<dbReference type="PANTHER" id="PTHR33648:SF15">
    <property type="entry name" value="OS04G0572800 PROTEIN"/>
    <property type="match status" value="1"/>
</dbReference>
<dbReference type="Gene3D" id="3.10.350.10">
    <property type="entry name" value="LysM domain"/>
    <property type="match status" value="1"/>
</dbReference>
<dbReference type="InterPro" id="IPR036779">
    <property type="entry name" value="LysM_dom_sf"/>
</dbReference>
<keyword evidence="4" id="KW-1185">Reference proteome</keyword>
<evidence type="ECO:0000313" key="3">
    <source>
        <dbReference type="EMBL" id="ONK73315.1"/>
    </source>
</evidence>